<evidence type="ECO:0000313" key="2">
    <source>
        <dbReference type="Proteomes" id="UP000006882"/>
    </source>
</evidence>
<reference evidence="1 2" key="1">
    <citation type="journal article" date="2013" name="Nat. Genet.">
        <title>The high-quality draft genome of peach (Prunus persica) identifies unique patterns of genetic diversity, domestication and genome evolution.</title>
        <authorList>
            <consortium name="International Peach Genome Initiative"/>
            <person name="Verde I."/>
            <person name="Abbott A.G."/>
            <person name="Scalabrin S."/>
            <person name="Jung S."/>
            <person name="Shu S."/>
            <person name="Marroni F."/>
            <person name="Zhebentyayeva T."/>
            <person name="Dettori M.T."/>
            <person name="Grimwood J."/>
            <person name="Cattonaro F."/>
            <person name="Zuccolo A."/>
            <person name="Rossini L."/>
            <person name="Jenkins J."/>
            <person name="Vendramin E."/>
            <person name="Meisel L.A."/>
            <person name="Decroocq V."/>
            <person name="Sosinski B."/>
            <person name="Prochnik S."/>
            <person name="Mitros T."/>
            <person name="Policriti A."/>
            <person name="Cipriani G."/>
            <person name="Dondini L."/>
            <person name="Ficklin S."/>
            <person name="Goodstein D.M."/>
            <person name="Xuan P."/>
            <person name="Del Fabbro C."/>
            <person name="Aramini V."/>
            <person name="Copetti D."/>
            <person name="Gonzalez S."/>
            <person name="Horner D.S."/>
            <person name="Falchi R."/>
            <person name="Lucas S."/>
            <person name="Mica E."/>
            <person name="Maldonado J."/>
            <person name="Lazzari B."/>
            <person name="Bielenberg D."/>
            <person name="Pirona R."/>
            <person name="Miculan M."/>
            <person name="Barakat A."/>
            <person name="Testolin R."/>
            <person name="Stella A."/>
            <person name="Tartarini S."/>
            <person name="Tonutti P."/>
            <person name="Arus P."/>
            <person name="Orellana A."/>
            <person name="Wells C."/>
            <person name="Main D."/>
            <person name="Vizzotto G."/>
            <person name="Silva H."/>
            <person name="Salamini F."/>
            <person name="Schmutz J."/>
            <person name="Morgante M."/>
            <person name="Rokhsar D.S."/>
        </authorList>
    </citation>
    <scope>NUCLEOTIDE SEQUENCE [LARGE SCALE GENOMIC DNA]</scope>
    <source>
        <strain evidence="2">cv. Nemared</strain>
    </source>
</reference>
<accession>A0A251QVZ1</accession>
<name>A0A251QVZ1_PRUPE</name>
<dbReference type="Gramene" id="ONI28009">
    <property type="protein sequence ID" value="ONI28009"/>
    <property type="gene ID" value="PRUPE_1G116700"/>
</dbReference>
<dbReference type="AlphaFoldDB" id="A0A251QVZ1"/>
<evidence type="ECO:0000313" key="1">
    <source>
        <dbReference type="EMBL" id="ONI28009.1"/>
    </source>
</evidence>
<sequence length="163" mass="18401">MAACYKEFEEGESKDTKVKNGQFRKPSSRPILTLPLPAFLSHLIHLRLPLTASVSLSRSHPLRLSHDLTISPLSQLVRFQFSFSRNNLTSHLQPPASLSLSQPHLLLRIFICLSMSLSLSHDLTLSVSLTISPLSQLVRFQFSFSCVFYGSREQQLDFGLIDF</sequence>
<organism evidence="1 2">
    <name type="scientific">Prunus persica</name>
    <name type="common">Peach</name>
    <name type="synonym">Amygdalus persica</name>
    <dbReference type="NCBI Taxonomy" id="3760"/>
    <lineage>
        <taxon>Eukaryota</taxon>
        <taxon>Viridiplantae</taxon>
        <taxon>Streptophyta</taxon>
        <taxon>Embryophyta</taxon>
        <taxon>Tracheophyta</taxon>
        <taxon>Spermatophyta</taxon>
        <taxon>Magnoliopsida</taxon>
        <taxon>eudicotyledons</taxon>
        <taxon>Gunneridae</taxon>
        <taxon>Pentapetalae</taxon>
        <taxon>rosids</taxon>
        <taxon>fabids</taxon>
        <taxon>Rosales</taxon>
        <taxon>Rosaceae</taxon>
        <taxon>Amygdaloideae</taxon>
        <taxon>Amygdaleae</taxon>
        <taxon>Prunus</taxon>
    </lineage>
</organism>
<dbReference type="EMBL" id="CM007651">
    <property type="protein sequence ID" value="ONI28009.1"/>
    <property type="molecule type" value="Genomic_DNA"/>
</dbReference>
<gene>
    <name evidence="1" type="ORF">PRUPE_1G116700</name>
</gene>
<protein>
    <submittedName>
        <fullName evidence="1">Uncharacterized protein</fullName>
    </submittedName>
</protein>
<dbReference type="Proteomes" id="UP000006882">
    <property type="component" value="Chromosome G1"/>
</dbReference>
<keyword evidence="2" id="KW-1185">Reference proteome</keyword>
<proteinExistence type="predicted"/>